<dbReference type="AlphaFoldDB" id="A0AAW4VVP9"/>
<dbReference type="NCBIfam" id="NF003994">
    <property type="entry name" value="PRK05472.2-3"/>
    <property type="match status" value="1"/>
</dbReference>
<dbReference type="InterPro" id="IPR036291">
    <property type="entry name" value="NAD(P)-bd_dom_sf"/>
</dbReference>
<reference evidence="9 10" key="1">
    <citation type="submission" date="2021-10" db="EMBL/GenBank/DDBJ databases">
        <title>Anaerobic single-cell dispensing facilitates the cultivation of human gut bacteria.</title>
        <authorList>
            <person name="Afrizal A."/>
        </authorList>
    </citation>
    <scope>NUCLEOTIDE SEQUENCE [LARGE SCALE GENOMIC DNA]</scope>
    <source>
        <strain evidence="9 10">CLA-AA-H270</strain>
    </source>
</reference>
<evidence type="ECO:0000256" key="6">
    <source>
        <dbReference type="ARBA" id="ARBA00023163"/>
    </source>
</evidence>
<dbReference type="NCBIfam" id="NF003995">
    <property type="entry name" value="PRK05472.2-4"/>
    <property type="match status" value="1"/>
</dbReference>
<accession>A0AAW4VVP9</accession>
<keyword evidence="5 7" id="KW-0238">DNA-binding</keyword>
<dbReference type="GO" id="GO:0003700">
    <property type="term" value="F:DNA-binding transcription factor activity"/>
    <property type="evidence" value="ECO:0007669"/>
    <property type="project" value="UniProtKB-UniRule"/>
</dbReference>
<keyword evidence="4 7" id="KW-0520">NAD</keyword>
<dbReference type="SMART" id="SM00881">
    <property type="entry name" value="CoA_binding"/>
    <property type="match status" value="1"/>
</dbReference>
<protein>
    <recommendedName>
        <fullName evidence="7">Redox-sensing transcriptional repressor Rex</fullName>
    </recommendedName>
</protein>
<dbReference type="Pfam" id="PF02629">
    <property type="entry name" value="CoA_binding"/>
    <property type="match status" value="1"/>
</dbReference>
<dbReference type="InterPro" id="IPR036390">
    <property type="entry name" value="WH_DNA-bd_sf"/>
</dbReference>
<evidence type="ECO:0000256" key="4">
    <source>
        <dbReference type="ARBA" id="ARBA00023027"/>
    </source>
</evidence>
<evidence type="ECO:0000256" key="5">
    <source>
        <dbReference type="ARBA" id="ARBA00023125"/>
    </source>
</evidence>
<proteinExistence type="inferred from homology"/>
<comment type="subunit">
    <text evidence="7">Homodimer.</text>
</comment>
<keyword evidence="3 7" id="KW-0805">Transcription regulation</keyword>
<dbReference type="RefSeq" id="WP_227600732.1">
    <property type="nucleotide sequence ID" value="NZ_JAJEPX010000019.1"/>
</dbReference>
<organism evidence="9 10">
    <name type="scientific">Agathobaculum butyriciproducens</name>
    <dbReference type="NCBI Taxonomy" id="1628085"/>
    <lineage>
        <taxon>Bacteria</taxon>
        <taxon>Bacillati</taxon>
        <taxon>Bacillota</taxon>
        <taxon>Clostridia</taxon>
        <taxon>Eubacteriales</taxon>
        <taxon>Butyricicoccaceae</taxon>
        <taxon>Agathobaculum</taxon>
    </lineage>
</organism>
<evidence type="ECO:0000259" key="8">
    <source>
        <dbReference type="SMART" id="SM00881"/>
    </source>
</evidence>
<comment type="caution">
    <text evidence="9">The sequence shown here is derived from an EMBL/GenBank/DDBJ whole genome shotgun (WGS) entry which is preliminary data.</text>
</comment>
<dbReference type="NCBIfam" id="NF003990">
    <property type="entry name" value="PRK05472.1-4"/>
    <property type="match status" value="1"/>
</dbReference>
<dbReference type="InterPro" id="IPR022876">
    <property type="entry name" value="Tscrpt_rep_Rex"/>
</dbReference>
<dbReference type="GeneID" id="98659766"/>
<dbReference type="PANTHER" id="PTHR35786:SF1">
    <property type="entry name" value="REDOX-SENSING TRANSCRIPTIONAL REPRESSOR REX 1"/>
    <property type="match status" value="1"/>
</dbReference>
<evidence type="ECO:0000313" key="9">
    <source>
        <dbReference type="EMBL" id="MCC2177009.1"/>
    </source>
</evidence>
<dbReference type="Proteomes" id="UP001298753">
    <property type="component" value="Unassembled WGS sequence"/>
</dbReference>
<dbReference type="EMBL" id="JAJEPX010000019">
    <property type="protein sequence ID" value="MCC2177009.1"/>
    <property type="molecule type" value="Genomic_DNA"/>
</dbReference>
<name>A0AAW4VVP9_9FIRM</name>
<dbReference type="Gene3D" id="1.10.10.10">
    <property type="entry name" value="Winged helix-like DNA-binding domain superfamily/Winged helix DNA-binding domain"/>
    <property type="match status" value="1"/>
</dbReference>
<dbReference type="Gene3D" id="3.40.50.720">
    <property type="entry name" value="NAD(P)-binding Rossmann-like Domain"/>
    <property type="match status" value="1"/>
</dbReference>
<sequence>MERKQEVSKAVIQRLPRYYRNICELKAEGEQRISSKALAERMGLTASQIRQDFNCFGGFGQQGYGYNIDKLQEELGAIMGLRTGRTAILLGAGNLGRALLNNFNFSASGFELLCAFDANPQLIGQRFGGHEVRSADTLVEFIECNKPDVAVLTIPRGDAPRIARGLVERGIRGLWNFTGEDLHLEGLGVPVENVHLSDSLMTLCHLVGAADEKREQNL</sequence>
<dbReference type="InterPro" id="IPR009718">
    <property type="entry name" value="Rex_DNA-bd_C_dom"/>
</dbReference>
<dbReference type="GO" id="GO:0051775">
    <property type="term" value="P:response to redox state"/>
    <property type="evidence" value="ECO:0007669"/>
    <property type="project" value="InterPro"/>
</dbReference>
<evidence type="ECO:0000313" key="10">
    <source>
        <dbReference type="Proteomes" id="UP001298753"/>
    </source>
</evidence>
<evidence type="ECO:0000256" key="3">
    <source>
        <dbReference type="ARBA" id="ARBA00023015"/>
    </source>
</evidence>
<feature type="domain" description="CoA-binding" evidence="8">
    <location>
        <begin position="80"/>
        <end position="181"/>
    </location>
</feature>
<keyword evidence="1 7" id="KW-0963">Cytoplasm</keyword>
<feature type="binding site" evidence="7">
    <location>
        <begin position="91"/>
        <end position="96"/>
    </location>
    <ligand>
        <name>NAD(+)</name>
        <dbReference type="ChEBI" id="CHEBI:57540"/>
    </ligand>
</feature>
<comment type="subcellular location">
    <subcellularLocation>
        <location evidence="7">Cytoplasm</location>
    </subcellularLocation>
</comment>
<comment type="function">
    <text evidence="7">Modulates transcription in response to changes in cellular NADH/NAD(+) redox state.</text>
</comment>
<feature type="DNA-binding region" description="H-T-H motif" evidence="7">
    <location>
        <begin position="17"/>
        <end position="56"/>
    </location>
</feature>
<evidence type="ECO:0000256" key="7">
    <source>
        <dbReference type="HAMAP-Rule" id="MF_01131"/>
    </source>
</evidence>
<keyword evidence="6 7" id="KW-0804">Transcription</keyword>
<dbReference type="HAMAP" id="MF_01131">
    <property type="entry name" value="Rex"/>
    <property type="match status" value="1"/>
</dbReference>
<dbReference type="Pfam" id="PF06971">
    <property type="entry name" value="Put_DNA-bind_N"/>
    <property type="match status" value="1"/>
</dbReference>
<keyword evidence="2 7" id="KW-0678">Repressor</keyword>
<comment type="similarity">
    <text evidence="7">Belongs to the transcriptional regulatory Rex family.</text>
</comment>
<dbReference type="NCBIfam" id="NF003996">
    <property type="entry name" value="PRK05472.2-5"/>
    <property type="match status" value="1"/>
</dbReference>
<dbReference type="SUPFAM" id="SSF46785">
    <property type="entry name" value="Winged helix' DNA-binding domain"/>
    <property type="match status" value="1"/>
</dbReference>
<dbReference type="InterPro" id="IPR003781">
    <property type="entry name" value="CoA-bd"/>
</dbReference>
<keyword evidence="10" id="KW-1185">Reference proteome</keyword>
<dbReference type="InterPro" id="IPR036388">
    <property type="entry name" value="WH-like_DNA-bd_sf"/>
</dbReference>
<dbReference type="GO" id="GO:0045892">
    <property type="term" value="P:negative regulation of DNA-templated transcription"/>
    <property type="evidence" value="ECO:0007669"/>
    <property type="project" value="InterPro"/>
</dbReference>
<evidence type="ECO:0000256" key="1">
    <source>
        <dbReference type="ARBA" id="ARBA00022490"/>
    </source>
</evidence>
<dbReference type="SUPFAM" id="SSF51735">
    <property type="entry name" value="NAD(P)-binding Rossmann-fold domains"/>
    <property type="match status" value="1"/>
</dbReference>
<gene>
    <name evidence="7" type="primary">rex</name>
    <name evidence="9" type="ORF">LKD22_07705</name>
</gene>
<dbReference type="PANTHER" id="PTHR35786">
    <property type="entry name" value="REDOX-SENSING TRANSCRIPTIONAL REPRESSOR REX"/>
    <property type="match status" value="1"/>
</dbReference>
<evidence type="ECO:0000256" key="2">
    <source>
        <dbReference type="ARBA" id="ARBA00022491"/>
    </source>
</evidence>
<dbReference type="GO" id="GO:0005737">
    <property type="term" value="C:cytoplasm"/>
    <property type="evidence" value="ECO:0007669"/>
    <property type="project" value="UniProtKB-SubCell"/>
</dbReference>
<dbReference type="GO" id="GO:0003677">
    <property type="term" value="F:DNA binding"/>
    <property type="evidence" value="ECO:0007669"/>
    <property type="project" value="UniProtKB-UniRule"/>
</dbReference>